<keyword evidence="2" id="KW-1185">Reference proteome</keyword>
<evidence type="ECO:0000313" key="2">
    <source>
        <dbReference type="Proteomes" id="UP001164539"/>
    </source>
</evidence>
<accession>A0ACC1XBZ3</accession>
<reference evidence="1 2" key="1">
    <citation type="journal article" date="2023" name="Science">
        <title>Complex scaffold remodeling in plant triterpene biosynthesis.</title>
        <authorList>
            <person name="De La Pena R."/>
            <person name="Hodgson H."/>
            <person name="Liu J.C."/>
            <person name="Stephenson M.J."/>
            <person name="Martin A.C."/>
            <person name="Owen C."/>
            <person name="Harkess A."/>
            <person name="Leebens-Mack J."/>
            <person name="Jimenez L.E."/>
            <person name="Osbourn A."/>
            <person name="Sattely E.S."/>
        </authorList>
    </citation>
    <scope>NUCLEOTIDE SEQUENCE [LARGE SCALE GENOMIC DNA]</scope>
    <source>
        <strain evidence="2">cv. JPN11</strain>
        <tissue evidence="1">Leaf</tissue>
    </source>
</reference>
<proteinExistence type="predicted"/>
<sequence>MDTVFSDEIARANFLQSVMQTFGCTYICLWSYYQQSNCLLFSDGCYHEENNQPISSSGSLARRFFDDYCQSVIIPVVEYDSRVPGLAFKNGQEYVELNESELQRLAYTESQRLFYQEARIKTAVFMACNTGEIELGFSGMTPINMDKEIRNLFQKDLSSQLSPVSHELATGRPSSSSSSLRSLSIDSPTEYSNSLLFNIPTTSHIPETTLKDVPPMQPLIPSTTSPTQQAMQAFAQLQNVQLPTQETEQAVMTRAILAVLTSSSSSTSSSQAQVRLPPRYSAVSPRSSAFKNYNLALAPTTSQMRSTSASTSLRAQSMLKRAISYYTRLNTARRQYMVANRPTSTQLHHMISERKRREKLNESFQALRSLLPPGTKKDKASLLISTREYLNSLKAQVDELRRRNQILEAQLLPGAKAAANEEASASSSSSSNERVEVTVTPVPESTSEWRIIDLGVTVRGECCTLDIVTSILEFLKQVQNVSLMSMETNTQISESSSSNHVILRLRIEGNEWEESAFKEAVRRVVASMVTSDNNK</sequence>
<dbReference type="Proteomes" id="UP001164539">
    <property type="component" value="Chromosome 10"/>
</dbReference>
<protein>
    <submittedName>
        <fullName evidence="1">Basic helix-loop-helix transcription factor</fullName>
    </submittedName>
</protein>
<evidence type="ECO:0000313" key="1">
    <source>
        <dbReference type="EMBL" id="KAJ4708662.1"/>
    </source>
</evidence>
<comment type="caution">
    <text evidence="1">The sequence shown here is derived from an EMBL/GenBank/DDBJ whole genome shotgun (WGS) entry which is preliminary data.</text>
</comment>
<name>A0ACC1XBZ3_MELAZ</name>
<organism evidence="1 2">
    <name type="scientific">Melia azedarach</name>
    <name type="common">Chinaberry tree</name>
    <dbReference type="NCBI Taxonomy" id="155640"/>
    <lineage>
        <taxon>Eukaryota</taxon>
        <taxon>Viridiplantae</taxon>
        <taxon>Streptophyta</taxon>
        <taxon>Embryophyta</taxon>
        <taxon>Tracheophyta</taxon>
        <taxon>Spermatophyta</taxon>
        <taxon>Magnoliopsida</taxon>
        <taxon>eudicotyledons</taxon>
        <taxon>Gunneridae</taxon>
        <taxon>Pentapetalae</taxon>
        <taxon>rosids</taxon>
        <taxon>malvids</taxon>
        <taxon>Sapindales</taxon>
        <taxon>Meliaceae</taxon>
        <taxon>Melia</taxon>
    </lineage>
</organism>
<dbReference type="EMBL" id="CM051403">
    <property type="protein sequence ID" value="KAJ4708662.1"/>
    <property type="molecule type" value="Genomic_DNA"/>
</dbReference>
<gene>
    <name evidence="1" type="ORF">OWV82_018572</name>
</gene>